<name>A0A5P3VDR5_9BURK</name>
<dbReference type="Pfam" id="PF03060">
    <property type="entry name" value="NMO"/>
    <property type="match status" value="1"/>
</dbReference>
<evidence type="ECO:0000256" key="4">
    <source>
        <dbReference type="ARBA" id="ARBA00023002"/>
    </source>
</evidence>
<comment type="similarity">
    <text evidence="1">Belongs to the nitronate monooxygenase family. NMO class I subfamily.</text>
</comment>
<dbReference type="GO" id="GO:0018580">
    <property type="term" value="F:nitronate monooxygenase activity"/>
    <property type="evidence" value="ECO:0007669"/>
    <property type="project" value="InterPro"/>
</dbReference>
<dbReference type="InterPro" id="IPR004136">
    <property type="entry name" value="NMO"/>
</dbReference>
<dbReference type="EMBL" id="CP032518">
    <property type="protein sequence ID" value="QEZ44390.1"/>
    <property type="molecule type" value="Genomic_DNA"/>
</dbReference>
<dbReference type="AlphaFoldDB" id="A0A5P3VDR5"/>
<dbReference type="CDD" id="cd04730">
    <property type="entry name" value="NPD_like"/>
    <property type="match status" value="1"/>
</dbReference>
<evidence type="ECO:0000313" key="7">
    <source>
        <dbReference type="Proteomes" id="UP000325743"/>
    </source>
</evidence>
<organism evidence="6 7">
    <name type="scientific">Cupriavidus oxalaticus</name>
    <dbReference type="NCBI Taxonomy" id="96344"/>
    <lineage>
        <taxon>Bacteria</taxon>
        <taxon>Pseudomonadati</taxon>
        <taxon>Pseudomonadota</taxon>
        <taxon>Betaproteobacteria</taxon>
        <taxon>Burkholderiales</taxon>
        <taxon>Burkholderiaceae</taxon>
        <taxon>Cupriavidus</taxon>
    </lineage>
</organism>
<gene>
    <name evidence="6" type="ORF">D2917_09230</name>
</gene>
<dbReference type="PANTHER" id="PTHR42747">
    <property type="entry name" value="NITRONATE MONOOXYGENASE-RELATED"/>
    <property type="match status" value="1"/>
</dbReference>
<keyword evidence="4" id="KW-0560">Oxidoreductase</keyword>
<dbReference type="Proteomes" id="UP000325743">
    <property type="component" value="Chromosome 1"/>
</dbReference>
<evidence type="ECO:0000256" key="3">
    <source>
        <dbReference type="ARBA" id="ARBA00022643"/>
    </source>
</evidence>
<proteinExistence type="inferred from homology"/>
<keyword evidence="5 6" id="KW-0503">Monooxygenase</keyword>
<dbReference type="SUPFAM" id="SSF51412">
    <property type="entry name" value="Inosine monophosphate dehydrogenase (IMPDH)"/>
    <property type="match status" value="1"/>
</dbReference>
<evidence type="ECO:0000256" key="5">
    <source>
        <dbReference type="ARBA" id="ARBA00023033"/>
    </source>
</evidence>
<sequence length="323" mass="34106">MSLPSSLASRLRLPLIAAPMLRVSGPDLVAAACRSGVIGAFPTVNARGAEQLDAWLTRIKARCAEAPGPVAPVCPNIIMRRQATLDEDLQVLIRHRVEMVIASVGSPEAVIQPLHDIGCLVFADVASIRHAEKALAAGADGLILLTAGAGGQTGWANPFSFVRAVRKMFDGPIVLSGGMSDGAALWAARTLGCDLGMMGTRFIATPESLGADRYKSMLVDSRLDDVLLTQAFTGLDTNMLRPSIVAAGLDPQALQGKVSPERARELFSEHGREAHGPKRWVDIWSAGHSVSGVDGVLPVAELVDVLAAEYARARAQTAGLMQH</sequence>
<evidence type="ECO:0000256" key="1">
    <source>
        <dbReference type="ARBA" id="ARBA00009881"/>
    </source>
</evidence>
<keyword evidence="3" id="KW-0288">FMN</keyword>
<keyword evidence="2" id="KW-0285">Flavoprotein</keyword>
<dbReference type="RefSeq" id="WP_151070389.1">
    <property type="nucleotide sequence ID" value="NZ_CP032518.1"/>
</dbReference>
<reference evidence="6 7" key="1">
    <citation type="submission" date="2018-09" db="EMBL/GenBank/DDBJ databases">
        <title>Complete genome sequence of Cupriavidus oxalaticus T2, a bacterium capable of phenol tolerance and degradation.</title>
        <authorList>
            <person name="Yan J."/>
        </authorList>
    </citation>
    <scope>NUCLEOTIDE SEQUENCE [LARGE SCALE GENOMIC DNA]</scope>
    <source>
        <strain evidence="6 7">T2</strain>
    </source>
</reference>
<dbReference type="PANTHER" id="PTHR42747:SF4">
    <property type="entry name" value="BLR1330 PROTEIN"/>
    <property type="match status" value="1"/>
</dbReference>
<evidence type="ECO:0000256" key="2">
    <source>
        <dbReference type="ARBA" id="ARBA00022630"/>
    </source>
</evidence>
<protein>
    <submittedName>
        <fullName evidence="6">Nitronate monooxygenase</fullName>
    </submittedName>
</protein>
<accession>A0A5P3VDR5</accession>
<dbReference type="InterPro" id="IPR013785">
    <property type="entry name" value="Aldolase_TIM"/>
</dbReference>
<evidence type="ECO:0000313" key="6">
    <source>
        <dbReference type="EMBL" id="QEZ44390.1"/>
    </source>
</evidence>
<dbReference type="Gene3D" id="3.20.20.70">
    <property type="entry name" value="Aldolase class I"/>
    <property type="match status" value="1"/>
</dbReference>